<gene>
    <name evidence="2" type="ORF">E4031_00390</name>
    <name evidence="1" type="ORF">E4Z98_06020</name>
</gene>
<dbReference type="Proteomes" id="UP000297725">
    <property type="component" value="Unassembled WGS sequence"/>
</dbReference>
<name>A0AAJ5EHH9_9ENTE</name>
<accession>A0AAJ5EHH9</accession>
<evidence type="ECO:0000313" key="1">
    <source>
        <dbReference type="EMBL" id="QCA28896.1"/>
    </source>
</evidence>
<dbReference type="EMBL" id="SRHU01000002">
    <property type="protein sequence ID" value="TFZ43314.1"/>
    <property type="molecule type" value="Genomic_DNA"/>
</dbReference>
<organism evidence="2 4">
    <name type="scientific">Vagococcus xieshaowenii</name>
    <dbReference type="NCBI Taxonomy" id="2562451"/>
    <lineage>
        <taxon>Bacteria</taxon>
        <taxon>Bacillati</taxon>
        <taxon>Bacillota</taxon>
        <taxon>Bacilli</taxon>
        <taxon>Lactobacillales</taxon>
        <taxon>Enterococcaceae</taxon>
        <taxon>Vagococcus</taxon>
    </lineage>
</organism>
<dbReference type="Proteomes" id="UP000296883">
    <property type="component" value="Chromosome"/>
</dbReference>
<dbReference type="EMBL" id="CP038865">
    <property type="protein sequence ID" value="QCA28896.1"/>
    <property type="molecule type" value="Genomic_DNA"/>
</dbReference>
<dbReference type="RefSeq" id="WP_135253348.1">
    <property type="nucleotide sequence ID" value="NZ_CP038865.1"/>
</dbReference>
<reference evidence="2 4" key="1">
    <citation type="submission" date="2019-03" db="EMBL/GenBank/DDBJ databases">
        <title>Vagococcus sp. was isolated fron gut of Carduelis flavirostris.</title>
        <authorList>
            <person name="Ge Y."/>
        </authorList>
    </citation>
    <scope>NUCLEOTIDE SEQUENCE [LARGE SCALE GENOMIC DNA]</scope>
    <source>
        <strain evidence="2 4">CF-210</strain>
    </source>
</reference>
<reference evidence="1 3" key="2">
    <citation type="journal article" date="2020" name="Int. J. Syst. Evol. Microbiol.">
        <title>Vagococcus xieshaowenii sp. nov., isolated from snow finch (Montifringilla taczanowskii) cloacal content.</title>
        <authorList>
            <person name="Ge Y."/>
            <person name="Yang J."/>
            <person name="Lai X.H."/>
            <person name="Zhang G."/>
            <person name="Jin D."/>
            <person name="Lu S."/>
            <person name="Wang B."/>
            <person name="Huang Y."/>
            <person name="Huang Y."/>
            <person name="Ren Z."/>
            <person name="Zhang X."/>
            <person name="Xu J."/>
        </authorList>
    </citation>
    <scope>NUCLEOTIDE SEQUENCE [LARGE SCALE GENOMIC DNA]</scope>
    <source>
        <strain evidence="3">personal::cf-49</strain>
        <strain evidence="1">Personal::cf-49</strain>
    </source>
</reference>
<evidence type="ECO:0000313" key="2">
    <source>
        <dbReference type="EMBL" id="TFZ43314.1"/>
    </source>
</evidence>
<evidence type="ECO:0000313" key="3">
    <source>
        <dbReference type="Proteomes" id="UP000296883"/>
    </source>
</evidence>
<proteinExistence type="predicted"/>
<keyword evidence="3" id="KW-1185">Reference proteome</keyword>
<evidence type="ECO:0000313" key="4">
    <source>
        <dbReference type="Proteomes" id="UP000297725"/>
    </source>
</evidence>
<sequence>MEKELNVIETSVLNLIPKGIGSRRTLAYIRDVSGYNIRQIQSAINRLILVHNVPICATRTGDGIFIPQTEEEREIGLRSFKSQIKEMIKRAQAVEDANLKTWDKEIHLQYQITLDADIDRALQDDFDNLFLFME</sequence>
<dbReference type="AlphaFoldDB" id="A0AAJ5EHH9"/>
<protein>
    <submittedName>
        <fullName evidence="2">Uncharacterized protein</fullName>
    </submittedName>
</protein>